<dbReference type="InterPro" id="IPR006027">
    <property type="entry name" value="NusB_RsmB_TIM44"/>
</dbReference>
<keyword evidence="3" id="KW-0694">RNA-binding</keyword>
<evidence type="ECO:0000256" key="1">
    <source>
        <dbReference type="ARBA" id="ARBA00005952"/>
    </source>
</evidence>
<keyword evidence="5" id="KW-0804">Transcription</keyword>
<proteinExistence type="inferred from homology"/>
<dbReference type="Pfam" id="PF01029">
    <property type="entry name" value="NusB"/>
    <property type="match status" value="1"/>
</dbReference>
<dbReference type="SUPFAM" id="SSF48013">
    <property type="entry name" value="NusB-like"/>
    <property type="match status" value="1"/>
</dbReference>
<dbReference type="RefSeq" id="WP_189565701.1">
    <property type="nucleotide sequence ID" value="NZ_BMXF01000003.1"/>
</dbReference>
<sequence length="387" mass="44832">MLNRRLLRSKAVQALYASRISADANLQLAKDEIAAYYVPDLNSMQPQNLEKLEGLKRLALLTLDEYVENGQPASDEQVPREVIQTAHRAYQNFVQQNKVDRPLVVKRVLQETEGIYDEFLRILALMLELAHQSELDRERIVRNPDNPFPTASGLNDNEVVRLMRADTELEVEIIRRGISWGNDMSIVRKTYREALCKDEDYINYCEQPAHTPEEDQKMAQHVLRNVILKHEIPVEHFEQNDLYWEEHFDIIRSMSIKTLRSANDGKIQLAQLTEDWDEDRFFVEELFKKAVENDAEYEGYILEQLKNWDLDRVALLDMIILKAALAELIHFPGIPVKVTINEFIEIAKRYSTLKSGSFVNGNLDRLAKRLAETGVIRKSGRGLIDNK</sequence>
<keyword evidence="8" id="KW-1185">Reference proteome</keyword>
<dbReference type="AlphaFoldDB" id="A0A8J3D591"/>
<dbReference type="Proteomes" id="UP000598271">
    <property type="component" value="Unassembled WGS sequence"/>
</dbReference>
<name>A0A8J3D591_9BACT</name>
<keyword evidence="2" id="KW-0889">Transcription antitermination</keyword>
<dbReference type="NCBIfam" id="TIGR01951">
    <property type="entry name" value="nusB"/>
    <property type="match status" value="1"/>
</dbReference>
<organism evidence="7 8">
    <name type="scientific">Persicitalea jodogahamensis</name>
    <dbReference type="NCBI Taxonomy" id="402147"/>
    <lineage>
        <taxon>Bacteria</taxon>
        <taxon>Pseudomonadati</taxon>
        <taxon>Bacteroidota</taxon>
        <taxon>Cytophagia</taxon>
        <taxon>Cytophagales</taxon>
        <taxon>Spirosomataceae</taxon>
        <taxon>Persicitalea</taxon>
    </lineage>
</organism>
<dbReference type="InterPro" id="IPR035926">
    <property type="entry name" value="NusB-like_sf"/>
</dbReference>
<feature type="domain" description="NusB/RsmB/TIM44" evidence="6">
    <location>
        <begin position="275"/>
        <end position="368"/>
    </location>
</feature>
<protein>
    <recommendedName>
        <fullName evidence="6">NusB/RsmB/TIM44 domain-containing protein</fullName>
    </recommendedName>
</protein>
<accession>A0A8J3D591</accession>
<dbReference type="GO" id="GO:0031564">
    <property type="term" value="P:transcription antitermination"/>
    <property type="evidence" value="ECO:0007669"/>
    <property type="project" value="UniProtKB-KW"/>
</dbReference>
<dbReference type="PANTHER" id="PTHR11078">
    <property type="entry name" value="N UTILIZATION SUBSTANCE PROTEIN B-RELATED"/>
    <property type="match status" value="1"/>
</dbReference>
<comment type="similarity">
    <text evidence="1">Belongs to the NusB family.</text>
</comment>
<evidence type="ECO:0000256" key="3">
    <source>
        <dbReference type="ARBA" id="ARBA00022884"/>
    </source>
</evidence>
<dbReference type="InterPro" id="IPR011605">
    <property type="entry name" value="NusB_fam"/>
</dbReference>
<dbReference type="GO" id="GO:0006353">
    <property type="term" value="P:DNA-templated transcription termination"/>
    <property type="evidence" value="ECO:0007669"/>
    <property type="project" value="InterPro"/>
</dbReference>
<dbReference type="PANTHER" id="PTHR11078:SF3">
    <property type="entry name" value="ANTITERMINATION NUSB DOMAIN-CONTAINING PROTEIN"/>
    <property type="match status" value="1"/>
</dbReference>
<reference evidence="7 8" key="1">
    <citation type="journal article" date="2014" name="Int. J. Syst. Evol. Microbiol.">
        <title>Complete genome sequence of Corynebacterium casei LMG S-19264T (=DSM 44701T), isolated from a smear-ripened cheese.</title>
        <authorList>
            <consortium name="US DOE Joint Genome Institute (JGI-PGF)"/>
            <person name="Walter F."/>
            <person name="Albersmeier A."/>
            <person name="Kalinowski J."/>
            <person name="Ruckert C."/>
        </authorList>
    </citation>
    <scope>NUCLEOTIDE SEQUENCE [LARGE SCALE GENOMIC DNA]</scope>
    <source>
        <strain evidence="7 8">KCTC 12866</strain>
    </source>
</reference>
<keyword evidence="4" id="KW-0805">Transcription regulation</keyword>
<dbReference type="GO" id="GO:0003723">
    <property type="term" value="F:RNA binding"/>
    <property type="evidence" value="ECO:0007669"/>
    <property type="project" value="UniProtKB-KW"/>
</dbReference>
<evidence type="ECO:0000256" key="2">
    <source>
        <dbReference type="ARBA" id="ARBA00022814"/>
    </source>
</evidence>
<dbReference type="Gene3D" id="1.10.940.10">
    <property type="entry name" value="NusB-like"/>
    <property type="match status" value="1"/>
</dbReference>
<evidence type="ECO:0000259" key="6">
    <source>
        <dbReference type="Pfam" id="PF01029"/>
    </source>
</evidence>
<gene>
    <name evidence="7" type="ORF">GCM10007390_33850</name>
</gene>
<evidence type="ECO:0000313" key="8">
    <source>
        <dbReference type="Proteomes" id="UP000598271"/>
    </source>
</evidence>
<evidence type="ECO:0000256" key="5">
    <source>
        <dbReference type="ARBA" id="ARBA00023163"/>
    </source>
</evidence>
<comment type="caution">
    <text evidence="7">The sequence shown here is derived from an EMBL/GenBank/DDBJ whole genome shotgun (WGS) entry which is preliminary data.</text>
</comment>
<evidence type="ECO:0000313" key="7">
    <source>
        <dbReference type="EMBL" id="GHB77061.1"/>
    </source>
</evidence>
<evidence type="ECO:0000256" key="4">
    <source>
        <dbReference type="ARBA" id="ARBA00023015"/>
    </source>
</evidence>
<dbReference type="EMBL" id="BMXF01000003">
    <property type="protein sequence ID" value="GHB77061.1"/>
    <property type="molecule type" value="Genomic_DNA"/>
</dbReference>
<dbReference type="GO" id="GO:0005829">
    <property type="term" value="C:cytosol"/>
    <property type="evidence" value="ECO:0007669"/>
    <property type="project" value="TreeGrafter"/>
</dbReference>